<evidence type="ECO:0000313" key="3">
    <source>
        <dbReference type="EMBL" id="TLS71871.1"/>
    </source>
</evidence>
<dbReference type="EMBL" id="LCUJ01000003">
    <property type="protein sequence ID" value="OCL99286.1"/>
    <property type="molecule type" value="Genomic_DNA"/>
</dbReference>
<dbReference type="OrthoDB" id="5347051at2"/>
<dbReference type="Proteomes" id="UP000308001">
    <property type="component" value="Unassembled WGS sequence"/>
</dbReference>
<evidence type="ECO:0000259" key="1">
    <source>
        <dbReference type="Pfam" id="PF04324"/>
    </source>
</evidence>
<protein>
    <submittedName>
        <fullName evidence="3">(2Fe-2S)-binding protein</fullName>
    </submittedName>
    <submittedName>
        <fullName evidence="2">BFD-like [2Fe-2S] binding domain protein</fullName>
    </submittedName>
</protein>
<dbReference type="RefSeq" id="WP_066184037.1">
    <property type="nucleotide sequence ID" value="NZ_LCUJ01000003.1"/>
</dbReference>
<dbReference type="STRING" id="544718.AAX25_01358"/>
<dbReference type="Proteomes" id="UP000093281">
    <property type="component" value="Unassembled WGS sequence"/>
</dbReference>
<dbReference type="Pfam" id="PF04324">
    <property type="entry name" value="Fer2_BFD"/>
    <property type="match status" value="1"/>
</dbReference>
<dbReference type="InterPro" id="IPR041854">
    <property type="entry name" value="BFD-like_2Fe2S-bd_dom_sf"/>
</dbReference>
<gene>
    <name evidence="2" type="ORF">AAX29_01098</name>
    <name evidence="3" type="ORF">FE246_05455</name>
</gene>
<proteinExistence type="predicted"/>
<reference evidence="4" key="2">
    <citation type="submission" date="2015-05" db="EMBL/GenBank/DDBJ databases">
        <authorList>
            <person name="Rovetto F."/>
            <person name="Cocolin L."/>
            <person name="Illeghems K."/>
            <person name="Van Nieuwerburgh F."/>
            <person name="Houf K."/>
        </authorList>
    </citation>
    <scope>NUCLEOTIDE SEQUENCE [LARGE SCALE GENOMIC DNA]</scope>
    <source>
        <strain evidence="4">DU22</strain>
    </source>
</reference>
<evidence type="ECO:0000313" key="2">
    <source>
        <dbReference type="EMBL" id="OCL99286.1"/>
    </source>
</evidence>
<dbReference type="EMBL" id="VBUF01000003">
    <property type="protein sequence ID" value="TLS71871.1"/>
    <property type="molecule type" value="Genomic_DNA"/>
</dbReference>
<evidence type="ECO:0000313" key="4">
    <source>
        <dbReference type="Proteomes" id="UP000093281"/>
    </source>
</evidence>
<accession>A0A1C0B6R6</accession>
<dbReference type="InterPro" id="IPR007419">
    <property type="entry name" value="BFD-like_2Fe2S-bd_dom"/>
</dbReference>
<reference evidence="3 5" key="3">
    <citation type="submission" date="2019-05" db="EMBL/GenBank/DDBJ databases">
        <title>Arcobacter cibarius and Arcobacter thereius providing challenges in identification an antibiotic susceptibility and Quinolone resistance.</title>
        <authorList>
            <person name="Busch A."/>
            <person name="Hanel I."/>
            <person name="Hotzel H."/>
            <person name="Tomaso H."/>
        </authorList>
    </citation>
    <scope>NUCLEOTIDE SEQUENCE [LARGE SCALE GENOMIC DNA]</scope>
    <source>
        <strain evidence="3 5">17CS1191_2</strain>
    </source>
</reference>
<evidence type="ECO:0000313" key="5">
    <source>
        <dbReference type="Proteomes" id="UP000308001"/>
    </source>
</evidence>
<feature type="domain" description="BFD-like [2Fe-2S]-binding" evidence="1">
    <location>
        <begin position="10"/>
        <end position="51"/>
    </location>
</feature>
<organism evidence="2 4">
    <name type="scientific">Aliarcobacter thereius</name>
    <dbReference type="NCBI Taxonomy" id="544718"/>
    <lineage>
        <taxon>Bacteria</taxon>
        <taxon>Pseudomonadati</taxon>
        <taxon>Campylobacterota</taxon>
        <taxon>Epsilonproteobacteria</taxon>
        <taxon>Campylobacterales</taxon>
        <taxon>Arcobacteraceae</taxon>
        <taxon>Aliarcobacter</taxon>
    </lineage>
</organism>
<name>A0A1C0B6R6_9BACT</name>
<sequence>MAKNFPHSFIVCDCKQVSLGEIVHAIKEKGAKTLEDIENLTDAGSSCGSCRCKEDDVGVEKMELYLVDILKKFENEK</sequence>
<comment type="caution">
    <text evidence="2">The sequence shown here is derived from an EMBL/GenBank/DDBJ whole genome shotgun (WGS) entry which is preliminary data.</text>
</comment>
<dbReference type="Gene3D" id="1.10.10.1100">
    <property type="entry name" value="BFD-like [2Fe-2S]-binding domain"/>
    <property type="match status" value="1"/>
</dbReference>
<dbReference type="PATRIC" id="fig|544718.43.peg.1327"/>
<reference evidence="2" key="1">
    <citation type="submission" date="2015-05" db="EMBL/GenBank/DDBJ databases">
        <authorList>
            <person name="Wang D.B."/>
            <person name="Wang M."/>
        </authorList>
    </citation>
    <scope>NUCLEOTIDE SEQUENCE [LARGE SCALE GENOMIC DNA]</scope>
    <source>
        <strain evidence="2">DU22</strain>
    </source>
</reference>
<dbReference type="AlphaFoldDB" id="A0A1C0B6R6"/>